<protein>
    <recommendedName>
        <fullName evidence="1">DUF4329 domain-containing protein</fullName>
    </recommendedName>
</protein>
<dbReference type="RefSeq" id="WP_284376567.1">
    <property type="nucleotide sequence ID" value="NZ_BSNN01000002.1"/>
</dbReference>
<gene>
    <name evidence="2" type="ORF">GCM10007939_09520</name>
</gene>
<dbReference type="Pfam" id="PF14220">
    <property type="entry name" value="DUF4329"/>
    <property type="match status" value="1"/>
</dbReference>
<name>A0ABQ5VU41_9RHOB</name>
<comment type="caution">
    <text evidence="2">The sequence shown here is derived from an EMBL/GenBank/DDBJ whole genome shotgun (WGS) entry which is preliminary data.</text>
</comment>
<evidence type="ECO:0000259" key="1">
    <source>
        <dbReference type="Pfam" id="PF14220"/>
    </source>
</evidence>
<evidence type="ECO:0000313" key="2">
    <source>
        <dbReference type="EMBL" id="GLQ34669.1"/>
    </source>
</evidence>
<keyword evidence="3" id="KW-1185">Reference proteome</keyword>
<dbReference type="Proteomes" id="UP001156694">
    <property type="component" value="Unassembled WGS sequence"/>
</dbReference>
<reference evidence="3" key="1">
    <citation type="journal article" date="2019" name="Int. J. Syst. Evol. Microbiol.">
        <title>The Global Catalogue of Microorganisms (GCM) 10K type strain sequencing project: providing services to taxonomists for standard genome sequencing and annotation.</title>
        <authorList>
            <consortium name="The Broad Institute Genomics Platform"/>
            <consortium name="The Broad Institute Genome Sequencing Center for Infectious Disease"/>
            <person name="Wu L."/>
            <person name="Ma J."/>
        </authorList>
    </citation>
    <scope>NUCLEOTIDE SEQUENCE [LARGE SCALE GENOMIC DNA]</scope>
    <source>
        <strain evidence="3">NBRC 110140</strain>
    </source>
</reference>
<organism evidence="2 3">
    <name type="scientific">Amylibacter marinus</name>
    <dbReference type="NCBI Taxonomy" id="1475483"/>
    <lineage>
        <taxon>Bacteria</taxon>
        <taxon>Pseudomonadati</taxon>
        <taxon>Pseudomonadota</taxon>
        <taxon>Alphaproteobacteria</taxon>
        <taxon>Rhodobacterales</taxon>
        <taxon>Paracoccaceae</taxon>
        <taxon>Amylibacter</taxon>
    </lineage>
</organism>
<dbReference type="EMBL" id="BSNN01000002">
    <property type="protein sequence ID" value="GLQ34669.1"/>
    <property type="molecule type" value="Genomic_DNA"/>
</dbReference>
<evidence type="ECO:0000313" key="3">
    <source>
        <dbReference type="Proteomes" id="UP001156694"/>
    </source>
</evidence>
<dbReference type="InterPro" id="IPR025479">
    <property type="entry name" value="DUF4329"/>
</dbReference>
<feature type="domain" description="DUF4329" evidence="1">
    <location>
        <begin position="36"/>
        <end position="150"/>
    </location>
</feature>
<proteinExistence type="predicted"/>
<accession>A0ABQ5VU41</accession>
<sequence length="178" mass="20315">MRWLLIPFVLTCCVENSTDIAAPIERIQPQSRGEIEFAKSVLEDLQQRSFENNREYCGYIGINQQGEFVASKPTEGTKKFCRADEPDPDLELLASYHTHGGYSQDHDSEVPSLDDLQADISEGVDGYVATPGGRVWFNNAEEQTSRLLCGVKCIQWDESFQEDYEVPDFMNLQDHKEW</sequence>